<evidence type="ECO:0000256" key="9">
    <source>
        <dbReference type="SAM" id="MobiDB-lite"/>
    </source>
</evidence>
<feature type="transmembrane region" description="Helical" evidence="10">
    <location>
        <begin position="333"/>
        <end position="350"/>
    </location>
</feature>
<dbReference type="GO" id="GO:0031405">
    <property type="term" value="F:lipoic acid binding"/>
    <property type="evidence" value="ECO:0007669"/>
    <property type="project" value="TreeGrafter"/>
</dbReference>
<keyword evidence="4" id="KW-0809">Transit peptide</keyword>
<keyword evidence="10" id="KW-0812">Transmembrane</keyword>
<evidence type="ECO:0000256" key="4">
    <source>
        <dbReference type="ARBA" id="ARBA00022946"/>
    </source>
</evidence>
<evidence type="ECO:0000256" key="7">
    <source>
        <dbReference type="ARBA" id="ARBA00039275"/>
    </source>
</evidence>
<comment type="cofactor">
    <cofactor evidence="1">
        <name>(R)-lipoate</name>
        <dbReference type="ChEBI" id="CHEBI:83088"/>
    </cofactor>
</comment>
<dbReference type="AlphaFoldDB" id="A0AA88KMT9"/>
<dbReference type="GO" id="GO:0016407">
    <property type="term" value="F:acetyltransferase activity"/>
    <property type="evidence" value="ECO:0007669"/>
    <property type="project" value="TreeGrafter"/>
</dbReference>
<feature type="domain" description="Lipoyl-binding" evidence="11">
    <location>
        <begin position="85"/>
        <end position="160"/>
    </location>
</feature>
<evidence type="ECO:0000256" key="1">
    <source>
        <dbReference type="ARBA" id="ARBA00001938"/>
    </source>
</evidence>
<evidence type="ECO:0000313" key="12">
    <source>
        <dbReference type="EMBL" id="KAG2389305.1"/>
    </source>
</evidence>
<dbReference type="CDD" id="cd06849">
    <property type="entry name" value="lipoyl_domain"/>
    <property type="match status" value="2"/>
</dbReference>
<dbReference type="InterPro" id="IPR003016">
    <property type="entry name" value="2-oxoA_DH_lipoyl-BS"/>
</dbReference>
<dbReference type="GO" id="GO:0043754">
    <property type="term" value="F:dihydrolipoamide branched chain acyltransferase activity"/>
    <property type="evidence" value="ECO:0007669"/>
    <property type="project" value="UniProtKB-EC"/>
</dbReference>
<organism evidence="12 13">
    <name type="scientific">Naegleria lovaniensis</name>
    <name type="common">Amoeba</name>
    <dbReference type="NCBI Taxonomy" id="51637"/>
    <lineage>
        <taxon>Eukaryota</taxon>
        <taxon>Discoba</taxon>
        <taxon>Heterolobosea</taxon>
        <taxon>Tetramitia</taxon>
        <taxon>Eutetramitia</taxon>
        <taxon>Vahlkampfiidae</taxon>
        <taxon>Naegleria</taxon>
    </lineage>
</organism>
<comment type="caution">
    <text evidence="12">The sequence shown here is derived from an EMBL/GenBank/DDBJ whole genome shotgun (WGS) entry which is preliminary data.</text>
</comment>
<keyword evidence="10" id="KW-1133">Transmembrane helix</keyword>
<evidence type="ECO:0000256" key="8">
    <source>
        <dbReference type="ARBA" id="ARBA00042008"/>
    </source>
</evidence>
<dbReference type="InterPro" id="IPR050743">
    <property type="entry name" value="2-oxoacid_DH_E2_comp"/>
</dbReference>
<dbReference type="Gene3D" id="2.40.50.100">
    <property type="match status" value="2"/>
</dbReference>
<evidence type="ECO:0000313" key="13">
    <source>
        <dbReference type="Proteomes" id="UP000816034"/>
    </source>
</evidence>
<feature type="domain" description="Lipoyl-binding" evidence="11">
    <location>
        <begin position="202"/>
        <end position="277"/>
    </location>
</feature>
<dbReference type="InterPro" id="IPR011053">
    <property type="entry name" value="Single_hybrid_motif"/>
</dbReference>
<dbReference type="EMBL" id="PYSW02000007">
    <property type="protein sequence ID" value="KAG2389305.1"/>
    <property type="molecule type" value="Genomic_DNA"/>
</dbReference>
<dbReference type="PANTHER" id="PTHR43178:SF5">
    <property type="entry name" value="LIPOAMIDE ACYLTRANSFERASE COMPONENT OF BRANCHED-CHAIN ALPHA-KETO ACID DEHYDROGENASE COMPLEX, MITOCHONDRIAL"/>
    <property type="match status" value="1"/>
</dbReference>
<dbReference type="RefSeq" id="XP_044553297.1">
    <property type="nucleotide sequence ID" value="XM_044689788.1"/>
</dbReference>
<proteinExistence type="predicted"/>
<keyword evidence="2" id="KW-0808">Transferase</keyword>
<dbReference type="EC" id="2.3.1.168" evidence="6"/>
<dbReference type="GeneID" id="68106318"/>
<keyword evidence="3" id="KW-0450">Lipoyl</keyword>
<evidence type="ECO:0000256" key="10">
    <source>
        <dbReference type="SAM" id="Phobius"/>
    </source>
</evidence>
<reference evidence="12 13" key="1">
    <citation type="journal article" date="2018" name="BMC Genomics">
        <title>The genome of Naegleria lovaniensis, the basis for a comparative approach to unravel pathogenicity factors of the human pathogenic amoeba N. fowleri.</title>
        <authorList>
            <person name="Liechti N."/>
            <person name="Schurch N."/>
            <person name="Bruggmann R."/>
            <person name="Wittwer M."/>
        </authorList>
    </citation>
    <scope>NUCLEOTIDE SEQUENCE [LARGE SCALE GENOMIC DNA]</scope>
    <source>
        <strain evidence="12 13">ATCC 30569</strain>
    </source>
</reference>
<feature type="compositionally biased region" description="Polar residues" evidence="9">
    <location>
        <begin position="295"/>
        <end position="313"/>
    </location>
</feature>
<keyword evidence="10" id="KW-0472">Membrane</keyword>
<keyword evidence="13" id="KW-1185">Reference proteome</keyword>
<evidence type="ECO:0000256" key="5">
    <source>
        <dbReference type="ARBA" id="ARBA00023315"/>
    </source>
</evidence>
<dbReference type="GO" id="GO:0005737">
    <property type="term" value="C:cytoplasm"/>
    <property type="evidence" value="ECO:0007669"/>
    <property type="project" value="TreeGrafter"/>
</dbReference>
<feature type="compositionally biased region" description="Basic and acidic residues" evidence="9">
    <location>
        <begin position="315"/>
        <end position="324"/>
    </location>
</feature>
<accession>A0AA88KMT9</accession>
<dbReference type="PROSITE" id="PS00189">
    <property type="entry name" value="LIPOYL"/>
    <property type="match status" value="1"/>
</dbReference>
<dbReference type="PANTHER" id="PTHR43178">
    <property type="entry name" value="DIHYDROLIPOAMIDE ACETYLTRANSFERASE COMPONENT OF PYRUVATE DEHYDROGENASE COMPLEX"/>
    <property type="match status" value="1"/>
</dbReference>
<feature type="region of interest" description="Disordered" evidence="9">
    <location>
        <begin position="289"/>
        <end position="324"/>
    </location>
</feature>
<dbReference type="Pfam" id="PF00364">
    <property type="entry name" value="Biotin_lipoyl"/>
    <property type="match status" value="2"/>
</dbReference>
<dbReference type="InterPro" id="IPR000089">
    <property type="entry name" value="Biotin_lipoyl"/>
</dbReference>
<dbReference type="SUPFAM" id="SSF51230">
    <property type="entry name" value="Single hybrid motif"/>
    <property type="match status" value="2"/>
</dbReference>
<dbReference type="Proteomes" id="UP000816034">
    <property type="component" value="Unassembled WGS sequence"/>
</dbReference>
<sequence length="352" mass="40148">MRSRMTIQKLSSRLQYIHGDGMMKMTSILQCSSIMKKFEREYHYKCGILSDFQNDEIKFQNPSPINPTSSILPKLNEKVQSIDHIQSVKYPNYGNQVEPAKLTAWLVQEGDQVQVDQMVALFETDQVTIEMRSPYHGRVHQLCKSVGEHVPAGATILKLQVSEHDFIENDTKATNPVYQYSESSHQTRDSQKKQVAQRHDNVHSVPLQPIGNGISTVKIVKWYVKEGVYVKRNQDVVQVATSKAVMDITSPYNGKIIKCCKKEGEKVQVGSNLFELQISEEEKFKREFSEDTLKRSSSNSQNTTSFLTRSSDPPSEEKVGRSAKMTKDEKRNMVIYFLVCCCVILGITFYDV</sequence>
<dbReference type="PROSITE" id="PS50968">
    <property type="entry name" value="BIOTINYL_LIPOYL"/>
    <property type="match status" value="2"/>
</dbReference>
<protein>
    <recommendedName>
        <fullName evidence="7">Lipoamide acyltransferase component of branched-chain alpha-keto acid dehydrogenase complex, mitochondrial</fullName>
        <ecNumber evidence="6">2.3.1.168</ecNumber>
    </recommendedName>
    <alternativeName>
        <fullName evidence="8">Branched-chain alpha-keto acid dehydrogenase complex component E2</fullName>
    </alternativeName>
</protein>
<name>A0AA88KMT9_NAELO</name>
<keyword evidence="5" id="KW-0012">Acyltransferase</keyword>
<evidence type="ECO:0000259" key="11">
    <source>
        <dbReference type="PROSITE" id="PS50968"/>
    </source>
</evidence>
<evidence type="ECO:0000256" key="6">
    <source>
        <dbReference type="ARBA" id="ARBA00038880"/>
    </source>
</evidence>
<evidence type="ECO:0000256" key="3">
    <source>
        <dbReference type="ARBA" id="ARBA00022823"/>
    </source>
</evidence>
<evidence type="ECO:0000256" key="2">
    <source>
        <dbReference type="ARBA" id="ARBA00022679"/>
    </source>
</evidence>
<gene>
    <name evidence="12" type="ORF">C9374_013865</name>
</gene>